<protein>
    <submittedName>
        <fullName evidence="1">Membrane protein insertase YidC</fullName>
    </submittedName>
</protein>
<name>A0AC61QJQ2_9BACT</name>
<reference evidence="1" key="1">
    <citation type="submission" date="2019-03" db="EMBL/GenBank/DDBJ databases">
        <title>Candidatus Syntrophosphaera thermopropionivorans: a novel player in syntrophic propionate oxidation during anaerobic digestion.</title>
        <authorList>
            <person name="Dyksma S."/>
        </authorList>
    </citation>
    <scope>NUCLEOTIDE SEQUENCE</scope>
    <source>
        <strain evidence="1">W5</strain>
    </source>
</reference>
<evidence type="ECO:0000313" key="2">
    <source>
        <dbReference type="Proteomes" id="UP000294588"/>
    </source>
</evidence>
<sequence>MDKRTLISLLIVLILFTILQVYVFKPPTPPAESEQVQDSLAKTVPDTINTPVAVPATIAKWDSLASYPDSIKTLTLENDNFTVKFSSLGASISSVSLKKYLWADKPVPVDLVPEQGRLAGISLLGLNVDQNKDLKLLNWYYTQLDSSVVFWLGDEANPLVKKVYTLDDKYGILMDVAVSSSFPVYGIEYDYSDGIADTEKIKSNLKDTDYKLLLFYENELQKYSLSKVRKKQPQGPVSAFKWAALRTKYFTIAINETGNPLTSNYFAQVSPTTGNPAIVLNSFDRSPSQNWEQHFLIYAGPADYNLMKSYTDTKMELIPERGPGWLRWLSNPIAWLLQFLHSFIPNYGIVIIIFSILLKIILQPLTNKSTKANLKMQSIQPQVQELQKKYKNDPQRMQQELSKLYKEAGANPFSGCFPLLLQMPIFIALYNVLRYTIDMRNARFFGWLNDLSEPDPYLILPLIMAGFMVLQSLMSQPSKETLDKMDDQQKAMQRSTKMMTWLMPIIMFFIFRSLPSGLVLYYTVFNILSVIQMYYMKKNMKKKELLK</sequence>
<dbReference type="EMBL" id="SMOG01000006">
    <property type="protein sequence ID" value="TDF73401.1"/>
    <property type="molecule type" value="Genomic_DNA"/>
</dbReference>
<evidence type="ECO:0000313" key="1">
    <source>
        <dbReference type="EMBL" id="TDF73401.1"/>
    </source>
</evidence>
<gene>
    <name evidence="1" type="primary">yidC</name>
    <name evidence="1" type="ORF">E0946_03310</name>
</gene>
<organism evidence="1 2">
    <name type="scientific">Candidatus Syntrophosphaera thermopropionivorans</name>
    <dbReference type="NCBI Taxonomy" id="2593015"/>
    <lineage>
        <taxon>Bacteria</taxon>
        <taxon>Pseudomonadati</taxon>
        <taxon>Candidatus Cloacimonadota</taxon>
        <taxon>Candidatus Cloacimonadia</taxon>
        <taxon>Candidatus Cloacimonadales</taxon>
        <taxon>Candidatus Cloacimonadaceae</taxon>
        <taxon>Candidatus Syntrophosphaera</taxon>
    </lineage>
</organism>
<comment type="caution">
    <text evidence="1">The sequence shown here is derived from an EMBL/GenBank/DDBJ whole genome shotgun (WGS) entry which is preliminary data.</text>
</comment>
<proteinExistence type="predicted"/>
<dbReference type="Proteomes" id="UP000294588">
    <property type="component" value="Unassembled WGS sequence"/>
</dbReference>
<accession>A0AC61QJQ2</accession>
<keyword evidence="2" id="KW-1185">Reference proteome</keyword>